<dbReference type="EMBL" id="JAVEPI010000002">
    <property type="protein sequence ID" value="KAK1443699.1"/>
    <property type="molecule type" value="Genomic_DNA"/>
</dbReference>
<dbReference type="Proteomes" id="UP001230268">
    <property type="component" value="Unassembled WGS sequence"/>
</dbReference>
<reference evidence="1" key="1">
    <citation type="submission" date="2023-08" db="EMBL/GenBank/DDBJ databases">
        <title>Draft sequence of the Babesia gibsoni genome.</title>
        <authorList>
            <person name="Yamagishi J.Y."/>
            <person name="Xuan X.X."/>
        </authorList>
    </citation>
    <scope>NUCLEOTIDE SEQUENCE</scope>
    <source>
        <strain evidence="1">Azabu</strain>
    </source>
</reference>
<organism evidence="1 2">
    <name type="scientific">Babesia gibsoni</name>
    <dbReference type="NCBI Taxonomy" id="33632"/>
    <lineage>
        <taxon>Eukaryota</taxon>
        <taxon>Sar</taxon>
        <taxon>Alveolata</taxon>
        <taxon>Apicomplexa</taxon>
        <taxon>Aconoidasida</taxon>
        <taxon>Piroplasmida</taxon>
        <taxon>Babesiidae</taxon>
        <taxon>Babesia</taxon>
    </lineage>
</organism>
<sequence>MGDDRKCSPLLSEFYGCLGRSGRDISQCERELGALGQCAETDKTENYCVGEMSRLLRCTRRPDAGGCAKEFIMFRECHRPTGAEIIIKDNMYKISGEHLKKYNVSSETICPVAAPQRDKGAIMAAVDKLRTACGFKNFEEKFAPKVKT</sequence>
<dbReference type="AlphaFoldDB" id="A0AAD8LK32"/>
<evidence type="ECO:0008006" key="3">
    <source>
        <dbReference type="Google" id="ProtNLM"/>
    </source>
</evidence>
<protein>
    <recommendedName>
        <fullName evidence="3">IMS import disulfide relay-system CHCH-CHCH-like Cx9C domain-containing protein</fullName>
    </recommendedName>
</protein>
<keyword evidence="2" id="KW-1185">Reference proteome</keyword>
<evidence type="ECO:0000313" key="1">
    <source>
        <dbReference type="EMBL" id="KAK1443699.1"/>
    </source>
</evidence>
<name>A0AAD8LK32_BABGI</name>
<accession>A0AAD8LK32</accession>
<evidence type="ECO:0000313" key="2">
    <source>
        <dbReference type="Proteomes" id="UP001230268"/>
    </source>
</evidence>
<gene>
    <name evidence="1" type="ORF">BgAZ_205750</name>
</gene>
<comment type="caution">
    <text evidence="1">The sequence shown here is derived from an EMBL/GenBank/DDBJ whole genome shotgun (WGS) entry which is preliminary data.</text>
</comment>
<proteinExistence type="predicted"/>